<dbReference type="PANTHER" id="PTHR43845:SF1">
    <property type="entry name" value="BLR5969 PROTEIN"/>
    <property type="match status" value="1"/>
</dbReference>
<evidence type="ECO:0000313" key="2">
    <source>
        <dbReference type="Proteomes" id="UP000228635"/>
    </source>
</evidence>
<sequence length="510" mass="59258">MSEFHRRNVTLGSRRILDFFRDKNERYWTLEGQKRALRLFHLAAKRVPAYKDFLKKNSISPAKIRTYKDFQLVPPTSKKTYLRNYPLEKLCWDGTLKKPLVFTSTSGSTGEPFYFPRGEKLDWEYSILAEMFLRNSSYGFTHEPVLVIVGLGMGAWIGGLITYKAFEIAGLRGNAISIITPGSNKEEIFHALRKLAPRYKQVILVGYPPFIKDVIDEALELDIKLRNLNLRLLFAAEAFNEKFRDYISHNVGIKHPILDTLNVYGTADIGAMAWETPTSILIRRLALRTRRVFKELFGFTNKIPTLAQYNPLFIHFESLQGEIVLSGSNEIPLVRYLIGDSGGVLSYDFISKTLSGHEISLEKASRKENIPYLSQMPFVYVCERSDFSTKLYGAIIYPEHIREVFYQKSFTSYFTGKFTLITKHDRSHNEFLEINIELKPKVRQNKKIQIALLHSITQSLLKQNAEYHYLAGFFGKRIEPRLVFWRYEHPTYFKRTIKQRWVKIETASPK</sequence>
<dbReference type="Gene3D" id="3.40.50.12780">
    <property type="entry name" value="N-terminal domain of ligase-like"/>
    <property type="match status" value="1"/>
</dbReference>
<dbReference type="PANTHER" id="PTHR43845">
    <property type="entry name" value="BLR5969 PROTEIN"/>
    <property type="match status" value="1"/>
</dbReference>
<dbReference type="InterPro" id="IPR042099">
    <property type="entry name" value="ANL_N_sf"/>
</dbReference>
<reference evidence="2" key="1">
    <citation type="submission" date="2017-09" db="EMBL/GenBank/DDBJ databases">
        <title>Depth-based differentiation of microbial function through sediment-hosted aquifers and enrichment of novel symbionts in the deep terrestrial subsurface.</title>
        <authorList>
            <person name="Probst A.J."/>
            <person name="Ladd B."/>
            <person name="Jarett J.K."/>
            <person name="Geller-Mcgrath D.E."/>
            <person name="Sieber C.M.K."/>
            <person name="Emerson J.B."/>
            <person name="Anantharaman K."/>
            <person name="Thomas B.C."/>
            <person name="Malmstrom R."/>
            <person name="Stieglmeier M."/>
            <person name="Klingl A."/>
            <person name="Woyke T."/>
            <person name="Ryan C.M."/>
            <person name="Banfield J.F."/>
        </authorList>
    </citation>
    <scope>NUCLEOTIDE SEQUENCE [LARGE SCALE GENOMIC DNA]</scope>
</reference>
<dbReference type="AlphaFoldDB" id="A0A2M6WIN6"/>
<evidence type="ECO:0008006" key="3">
    <source>
        <dbReference type="Google" id="ProtNLM"/>
    </source>
</evidence>
<dbReference type="Proteomes" id="UP000228635">
    <property type="component" value="Unassembled WGS sequence"/>
</dbReference>
<organism evidence="1 2">
    <name type="scientific">Candidatus Harrisonbacteria bacterium CG10_big_fil_rev_8_21_14_0_10_42_17</name>
    <dbReference type="NCBI Taxonomy" id="1974584"/>
    <lineage>
        <taxon>Bacteria</taxon>
        <taxon>Candidatus Harrisoniibacteriota</taxon>
    </lineage>
</organism>
<dbReference type="SUPFAM" id="SSF56801">
    <property type="entry name" value="Acetyl-CoA synthetase-like"/>
    <property type="match status" value="1"/>
</dbReference>
<name>A0A2M6WIN6_9BACT</name>
<accession>A0A2M6WIN6</accession>
<gene>
    <name evidence="1" type="ORF">COU08_01380</name>
</gene>
<protein>
    <recommendedName>
        <fullName evidence="3">Phenylacetate--CoA ligase</fullName>
    </recommendedName>
</protein>
<dbReference type="EMBL" id="PFBA01000013">
    <property type="protein sequence ID" value="PIT92629.1"/>
    <property type="molecule type" value="Genomic_DNA"/>
</dbReference>
<comment type="caution">
    <text evidence="1">The sequence shown here is derived from an EMBL/GenBank/DDBJ whole genome shotgun (WGS) entry which is preliminary data.</text>
</comment>
<evidence type="ECO:0000313" key="1">
    <source>
        <dbReference type="EMBL" id="PIT92629.1"/>
    </source>
</evidence>
<proteinExistence type="predicted"/>